<dbReference type="Pfam" id="PF00168">
    <property type="entry name" value="C2"/>
    <property type="match status" value="2"/>
</dbReference>
<evidence type="ECO:0000256" key="2">
    <source>
        <dbReference type="ARBA" id="ARBA00012368"/>
    </source>
</evidence>
<dbReference type="PROSITE" id="PS00018">
    <property type="entry name" value="EF_HAND_1"/>
    <property type="match status" value="1"/>
</dbReference>
<dbReference type="InterPro" id="IPR035892">
    <property type="entry name" value="C2_domain_sf"/>
</dbReference>
<dbReference type="PRINTS" id="PR00390">
    <property type="entry name" value="PHPHLIPASEC"/>
</dbReference>
<dbReference type="InterPro" id="IPR000909">
    <property type="entry name" value="PLipase_C_PInositol-sp_X_dom"/>
</dbReference>
<dbReference type="InterPro" id="IPR037755">
    <property type="entry name" value="Plc1_PH"/>
</dbReference>
<accession>A0AAD7EMF9</accession>
<sequence length="1057" mass="117373">MESARRRVIDAFGATDVVTLVTHNAPINPRNASLYPALRMPEPGHMLRRRPNLMTDTPDSPPLLSPRRRLGASIRRRFGRLGRSKSPGPRSDEGTPRSSRSSAEDTVPKALQDGILLTKISTKKQQKLLFRLDPDRGQLIWESKVKKYIPVEAVRELRTGADAKSYREQFQPANTDYEDRWLTVIYIVNSMYKTMHLLAPTKEVMDTWTAALRRLYAVQTDLMSGLSQGEMLEAVWERHYWNGRGFTFEDVEKLCKRLNVSKTEDELRRLFQRADSNKNDCLDFEDFRRFVKVLKARPDIEIIYKKLIKKRGLFDFAVFQAFMKDSQRTTLSTAELQALFDIYAYDGRDVLTSPSAPSTSTPSATISLESFASFLSSADNPGFADREERPQPQETRTFLHPHHPKGIPDEADPPSPSLDNAVGHDMTRPLCEYYISSSHNTYLVGHQLVGESTIEGYVRALQAGCRCVEIDIHPGNPIPLITHGNTLTSKISVRSVCEAIAQYAFVASPYPLIISAEVHCSPAQQDMVVDIMRDVFGDRLVEAPVNGRPPIEQLPSPHDLRGMILLKAKNLYVSREAPLVGGAGNATNEAPYTSADSTAEDSEMNGMNNGRTEDIGKSLLMSPAPPSSPEIKREPLLHKASAAIHRVRSRSRGHNSQSSESSPPSAFIPLPDSDMNGRTEDISKSLLLSPASPSSSETKREPLLQKASAVLQRVRSRSRGHNSQSSESSPPPSSFIPLTPPLAPTSPARADSHPKPKMSLALLALLVYTVGVKYRGINKKEEYAPQHMFSLSEKTAGKILRSGAVLDLIKHNRTHLVRIYPKGTRLKSSNYLPHSYWSAGAQLVAINWQTLDLGYMMNHAMFQRNGGAGYVLKPRALRLPNQKDLLAKQTEHVLEVGIISAQQLPPPRDKDKDGSERGAGSVDPFVEVSIHVPDWSGFQAHWRGAGAAPGSPPGSPSASSTSAIAYRTSAVKHNGFNPSWEEKLRIPFSCVGDMLDLVFVRFAVKQDGSKDDDEPLAVYCTSLACLQQGYRHLPLHDTQLSQYMFSTLFVRIGLRDL</sequence>
<protein>
    <recommendedName>
        <fullName evidence="2 9">Phosphoinositide phospholipase C</fullName>
        <ecNumber evidence="2 9">3.1.4.11</ecNumber>
    </recommendedName>
</protein>
<dbReference type="CDD" id="cd13360">
    <property type="entry name" value="PH_PLC_fungal"/>
    <property type="match status" value="1"/>
</dbReference>
<feature type="region of interest" description="Disordered" evidence="10">
    <location>
        <begin position="382"/>
        <end position="422"/>
    </location>
</feature>
<comment type="cofactor">
    <cofactor evidence="1">
        <name>Ca(2+)</name>
        <dbReference type="ChEBI" id="CHEBI:29108"/>
    </cofactor>
</comment>
<feature type="domain" description="PI-PLC Y-box" evidence="12">
    <location>
        <begin position="762"/>
        <end position="878"/>
    </location>
</feature>
<dbReference type="InterPro" id="IPR011992">
    <property type="entry name" value="EF-hand-dom_pair"/>
</dbReference>
<dbReference type="SMART" id="SM00239">
    <property type="entry name" value="C2"/>
    <property type="match status" value="1"/>
</dbReference>
<name>A0AAD7EMF9_9AGAR</name>
<reference evidence="14" key="1">
    <citation type="submission" date="2023-03" db="EMBL/GenBank/DDBJ databases">
        <title>Massive genome expansion in bonnet fungi (Mycena s.s.) driven by repeated elements and novel gene families across ecological guilds.</title>
        <authorList>
            <consortium name="Lawrence Berkeley National Laboratory"/>
            <person name="Harder C.B."/>
            <person name="Miyauchi S."/>
            <person name="Viragh M."/>
            <person name="Kuo A."/>
            <person name="Thoen E."/>
            <person name="Andreopoulos B."/>
            <person name="Lu D."/>
            <person name="Skrede I."/>
            <person name="Drula E."/>
            <person name="Henrissat B."/>
            <person name="Morin E."/>
            <person name="Kohler A."/>
            <person name="Barry K."/>
            <person name="LaButti K."/>
            <person name="Morin E."/>
            <person name="Salamov A."/>
            <person name="Lipzen A."/>
            <person name="Mereny Z."/>
            <person name="Hegedus B."/>
            <person name="Baldrian P."/>
            <person name="Stursova M."/>
            <person name="Weitz H."/>
            <person name="Taylor A."/>
            <person name="Grigoriev I.V."/>
            <person name="Nagy L.G."/>
            <person name="Martin F."/>
            <person name="Kauserud H."/>
        </authorList>
    </citation>
    <scope>NUCLEOTIDE SEQUENCE</scope>
    <source>
        <strain evidence="14">CBHHK002</strain>
    </source>
</reference>
<evidence type="ECO:0000313" key="15">
    <source>
        <dbReference type="Proteomes" id="UP001218218"/>
    </source>
</evidence>
<evidence type="ECO:0000256" key="8">
    <source>
        <dbReference type="ARBA" id="ARBA00023674"/>
    </source>
</evidence>
<feature type="region of interest" description="Disordered" evidence="10">
    <location>
        <begin position="580"/>
        <end position="679"/>
    </location>
</feature>
<keyword evidence="4" id="KW-0106">Calcium</keyword>
<dbReference type="PANTHER" id="PTHR10336:SF36">
    <property type="entry name" value="1-PHOSPHATIDYLINOSITOL 4,5-BISPHOSPHATE PHOSPHODIESTERASE BETA-4"/>
    <property type="match status" value="1"/>
</dbReference>
<feature type="region of interest" description="Disordered" evidence="10">
    <location>
        <begin position="36"/>
        <end position="107"/>
    </location>
</feature>
<evidence type="ECO:0000256" key="3">
    <source>
        <dbReference type="ARBA" id="ARBA00022801"/>
    </source>
</evidence>
<keyword evidence="15" id="KW-1185">Reference proteome</keyword>
<feature type="domain" description="EF-hand" evidence="13">
    <location>
        <begin position="262"/>
        <end position="297"/>
    </location>
</feature>
<comment type="caution">
    <text evidence="14">The sequence shown here is derived from an EMBL/GenBank/DDBJ whole genome shotgun (WGS) entry which is preliminary data.</text>
</comment>
<dbReference type="SUPFAM" id="SSF50729">
    <property type="entry name" value="PH domain-like"/>
    <property type="match status" value="1"/>
</dbReference>
<keyword evidence="6 9" id="KW-0443">Lipid metabolism</keyword>
<dbReference type="InterPro" id="IPR018247">
    <property type="entry name" value="EF_Hand_1_Ca_BS"/>
</dbReference>
<dbReference type="SUPFAM" id="SSF47473">
    <property type="entry name" value="EF-hand"/>
    <property type="match status" value="1"/>
</dbReference>
<evidence type="ECO:0000256" key="1">
    <source>
        <dbReference type="ARBA" id="ARBA00001913"/>
    </source>
</evidence>
<keyword evidence="5 9" id="KW-0442">Lipid degradation</keyword>
<evidence type="ECO:0000256" key="9">
    <source>
        <dbReference type="RuleBase" id="RU361133"/>
    </source>
</evidence>
<dbReference type="InterPro" id="IPR000008">
    <property type="entry name" value="C2_dom"/>
</dbReference>
<feature type="compositionally biased region" description="Basic residues" evidence="10">
    <location>
        <begin position="66"/>
        <end position="83"/>
    </location>
</feature>
<evidence type="ECO:0000259" key="13">
    <source>
        <dbReference type="PROSITE" id="PS50222"/>
    </source>
</evidence>
<evidence type="ECO:0000256" key="4">
    <source>
        <dbReference type="ARBA" id="ARBA00022837"/>
    </source>
</evidence>
<proteinExistence type="predicted"/>
<dbReference type="InterPro" id="IPR017946">
    <property type="entry name" value="PLC-like_Pdiesterase_TIM-brl"/>
</dbReference>
<feature type="domain" description="C2" evidence="11">
    <location>
        <begin position="873"/>
        <end position="1037"/>
    </location>
</feature>
<dbReference type="SMART" id="SM00149">
    <property type="entry name" value="PLCYc"/>
    <property type="match status" value="1"/>
</dbReference>
<dbReference type="InterPro" id="IPR002048">
    <property type="entry name" value="EF_hand_dom"/>
</dbReference>
<dbReference type="InterPro" id="IPR001849">
    <property type="entry name" value="PH_domain"/>
</dbReference>
<evidence type="ECO:0000313" key="14">
    <source>
        <dbReference type="EMBL" id="KAJ7337651.1"/>
    </source>
</evidence>
<feature type="compositionally biased region" description="Pro residues" evidence="10">
    <location>
        <begin position="729"/>
        <end position="744"/>
    </location>
</feature>
<dbReference type="SUPFAM" id="SSF49562">
    <property type="entry name" value="C2 domain (Calcium/lipid-binding domain, CaLB)"/>
    <property type="match status" value="1"/>
</dbReference>
<dbReference type="Proteomes" id="UP001218218">
    <property type="component" value="Unassembled WGS sequence"/>
</dbReference>
<dbReference type="PROSITE" id="PS50004">
    <property type="entry name" value="C2"/>
    <property type="match status" value="1"/>
</dbReference>
<feature type="compositionally biased region" description="Polar residues" evidence="10">
    <location>
        <begin position="585"/>
        <end position="597"/>
    </location>
</feature>
<dbReference type="CDD" id="cd08558">
    <property type="entry name" value="PI-PLCc_eukaryota"/>
    <property type="match status" value="1"/>
</dbReference>
<dbReference type="CDD" id="cd00275">
    <property type="entry name" value="C2_PLC_like"/>
    <property type="match status" value="1"/>
</dbReference>
<dbReference type="AlphaFoldDB" id="A0AAD7EMF9"/>
<dbReference type="Gene3D" id="2.60.40.150">
    <property type="entry name" value="C2 domain"/>
    <property type="match status" value="1"/>
</dbReference>
<dbReference type="SMART" id="SM00148">
    <property type="entry name" value="PLCXc"/>
    <property type="match status" value="1"/>
</dbReference>
<dbReference type="PANTHER" id="PTHR10336">
    <property type="entry name" value="PHOSPHOINOSITIDE-SPECIFIC PHOSPHOLIPASE C FAMILY PROTEIN"/>
    <property type="match status" value="1"/>
</dbReference>
<organism evidence="14 15">
    <name type="scientific">Mycena albidolilacea</name>
    <dbReference type="NCBI Taxonomy" id="1033008"/>
    <lineage>
        <taxon>Eukaryota</taxon>
        <taxon>Fungi</taxon>
        <taxon>Dikarya</taxon>
        <taxon>Basidiomycota</taxon>
        <taxon>Agaricomycotina</taxon>
        <taxon>Agaricomycetes</taxon>
        <taxon>Agaricomycetidae</taxon>
        <taxon>Agaricales</taxon>
        <taxon>Marasmiineae</taxon>
        <taxon>Mycenaceae</taxon>
        <taxon>Mycena</taxon>
    </lineage>
</organism>
<dbReference type="Gene3D" id="2.30.29.30">
    <property type="entry name" value="Pleckstrin-homology domain (PH domain)/Phosphotyrosine-binding domain (PTB)"/>
    <property type="match status" value="1"/>
</dbReference>
<dbReference type="Pfam" id="PF00387">
    <property type="entry name" value="PI-PLC-Y"/>
    <property type="match status" value="1"/>
</dbReference>
<dbReference type="GO" id="GO:0004435">
    <property type="term" value="F:phosphatidylinositol-4,5-bisphosphate phospholipase C activity"/>
    <property type="evidence" value="ECO:0007669"/>
    <property type="project" value="UniProtKB-EC"/>
</dbReference>
<dbReference type="EC" id="3.1.4.11" evidence="2 9"/>
<dbReference type="EMBL" id="JARIHO010000029">
    <property type="protein sequence ID" value="KAJ7337651.1"/>
    <property type="molecule type" value="Genomic_DNA"/>
</dbReference>
<dbReference type="GO" id="GO:0016042">
    <property type="term" value="P:lipid catabolic process"/>
    <property type="evidence" value="ECO:0007669"/>
    <property type="project" value="UniProtKB-KW"/>
</dbReference>
<evidence type="ECO:0000259" key="12">
    <source>
        <dbReference type="PROSITE" id="PS50008"/>
    </source>
</evidence>
<dbReference type="PROSITE" id="PS50222">
    <property type="entry name" value="EF_HAND_2"/>
    <property type="match status" value="1"/>
</dbReference>
<dbReference type="Gene3D" id="3.20.20.190">
    <property type="entry name" value="Phosphatidylinositol (PI) phosphodiesterase"/>
    <property type="match status" value="1"/>
</dbReference>
<dbReference type="InterPro" id="IPR001192">
    <property type="entry name" value="PI-PLC_fam"/>
</dbReference>
<keyword evidence="3 9" id="KW-0378">Hydrolase</keyword>
<comment type="catalytic activity">
    <reaction evidence="8">
        <text>a 1,2-diacyl-sn-glycero-3-phospho-(1D-myo-inositol-4,5-bisphosphate) + H2O = 1D-myo-inositol 1,4,5-trisphosphate + a 1,2-diacyl-sn-glycerol + H(+)</text>
        <dbReference type="Rhea" id="RHEA:33179"/>
        <dbReference type="ChEBI" id="CHEBI:15377"/>
        <dbReference type="ChEBI" id="CHEBI:15378"/>
        <dbReference type="ChEBI" id="CHEBI:17815"/>
        <dbReference type="ChEBI" id="CHEBI:58456"/>
        <dbReference type="ChEBI" id="CHEBI:203600"/>
        <dbReference type="EC" id="3.1.4.11"/>
    </reaction>
    <physiologicalReaction direction="left-to-right" evidence="8">
        <dbReference type="Rhea" id="RHEA:33180"/>
    </physiologicalReaction>
</comment>
<feature type="compositionally biased region" description="Low complexity" evidence="10">
    <location>
        <begin position="656"/>
        <end position="665"/>
    </location>
</feature>
<dbReference type="PROSITE" id="PS50007">
    <property type="entry name" value="PIPLC_X_DOMAIN"/>
    <property type="match status" value="1"/>
</dbReference>
<feature type="compositionally biased region" description="Basic and acidic residues" evidence="10">
    <location>
        <begin position="907"/>
        <end position="916"/>
    </location>
</feature>
<dbReference type="GO" id="GO:0005509">
    <property type="term" value="F:calcium ion binding"/>
    <property type="evidence" value="ECO:0007669"/>
    <property type="project" value="InterPro"/>
</dbReference>
<feature type="region of interest" description="Disordered" evidence="10">
    <location>
        <begin position="900"/>
        <end position="920"/>
    </location>
</feature>
<dbReference type="InterPro" id="IPR011993">
    <property type="entry name" value="PH-like_dom_sf"/>
</dbReference>
<dbReference type="GO" id="GO:0051209">
    <property type="term" value="P:release of sequestered calcium ion into cytosol"/>
    <property type="evidence" value="ECO:0007669"/>
    <property type="project" value="TreeGrafter"/>
</dbReference>
<gene>
    <name evidence="14" type="ORF">DFH08DRAFT_964617</name>
</gene>
<evidence type="ECO:0000256" key="7">
    <source>
        <dbReference type="ARBA" id="ARBA00023224"/>
    </source>
</evidence>
<dbReference type="Gene3D" id="1.10.238.10">
    <property type="entry name" value="EF-hand"/>
    <property type="match status" value="2"/>
</dbReference>
<dbReference type="Pfam" id="PF00388">
    <property type="entry name" value="PI-PLC-X"/>
    <property type="match status" value="1"/>
</dbReference>
<evidence type="ECO:0000256" key="6">
    <source>
        <dbReference type="ARBA" id="ARBA00023098"/>
    </source>
</evidence>
<evidence type="ECO:0000256" key="10">
    <source>
        <dbReference type="SAM" id="MobiDB-lite"/>
    </source>
</evidence>
<dbReference type="SUPFAM" id="SSF51695">
    <property type="entry name" value="PLC-like phosphodiesterases"/>
    <property type="match status" value="1"/>
</dbReference>
<evidence type="ECO:0000256" key="5">
    <source>
        <dbReference type="ARBA" id="ARBA00022963"/>
    </source>
</evidence>
<dbReference type="Pfam" id="PF16457">
    <property type="entry name" value="PH_12"/>
    <property type="match status" value="1"/>
</dbReference>
<feature type="region of interest" description="Disordered" evidence="10">
    <location>
        <begin position="711"/>
        <end position="754"/>
    </location>
</feature>
<keyword evidence="7" id="KW-0807">Transducer</keyword>
<dbReference type="GO" id="GO:0048015">
    <property type="term" value="P:phosphatidylinositol-mediated signaling"/>
    <property type="evidence" value="ECO:0007669"/>
    <property type="project" value="TreeGrafter"/>
</dbReference>
<evidence type="ECO:0000259" key="11">
    <source>
        <dbReference type="PROSITE" id="PS50004"/>
    </source>
</evidence>
<dbReference type="InterPro" id="IPR001711">
    <property type="entry name" value="PLipase_C_Pinositol-sp_Y"/>
</dbReference>
<dbReference type="PROSITE" id="PS50008">
    <property type="entry name" value="PIPLC_Y_DOMAIN"/>
    <property type="match status" value="1"/>
</dbReference>